<dbReference type="InterPro" id="IPR027039">
    <property type="entry name" value="Crtac1"/>
</dbReference>
<dbReference type="Pfam" id="PF13517">
    <property type="entry name" value="FG-GAP_3"/>
    <property type="match status" value="2"/>
</dbReference>
<dbReference type="STRING" id="234267.Acid_3485"/>
<feature type="signal peptide" evidence="2">
    <location>
        <begin position="1"/>
        <end position="24"/>
    </location>
</feature>
<name>Q021D1_SOLUE</name>
<reference evidence="4" key="1">
    <citation type="submission" date="2006-10" db="EMBL/GenBank/DDBJ databases">
        <title>Complete sequence of Solibacter usitatus Ellin6076.</title>
        <authorList>
            <consortium name="US DOE Joint Genome Institute"/>
            <person name="Copeland A."/>
            <person name="Lucas S."/>
            <person name="Lapidus A."/>
            <person name="Barry K."/>
            <person name="Detter J.C."/>
            <person name="Glavina del Rio T."/>
            <person name="Hammon N."/>
            <person name="Israni S."/>
            <person name="Dalin E."/>
            <person name="Tice H."/>
            <person name="Pitluck S."/>
            <person name="Thompson L.S."/>
            <person name="Brettin T."/>
            <person name="Bruce D."/>
            <person name="Han C."/>
            <person name="Tapia R."/>
            <person name="Gilna P."/>
            <person name="Schmutz J."/>
            <person name="Larimer F."/>
            <person name="Land M."/>
            <person name="Hauser L."/>
            <person name="Kyrpides N."/>
            <person name="Mikhailova N."/>
            <person name="Janssen P.H."/>
            <person name="Kuske C.R."/>
            <person name="Richardson P."/>
        </authorList>
    </citation>
    <scope>NUCLEOTIDE SEQUENCE</scope>
    <source>
        <strain evidence="4">Ellin6076</strain>
    </source>
</reference>
<dbReference type="eggNOG" id="COG0457">
    <property type="taxonomic scope" value="Bacteria"/>
</dbReference>
<accession>Q021D1</accession>
<organism evidence="4">
    <name type="scientific">Solibacter usitatus (strain Ellin6076)</name>
    <dbReference type="NCBI Taxonomy" id="234267"/>
    <lineage>
        <taxon>Bacteria</taxon>
        <taxon>Pseudomonadati</taxon>
        <taxon>Acidobacteriota</taxon>
        <taxon>Terriglobia</taxon>
        <taxon>Bryobacterales</taxon>
        <taxon>Solibacteraceae</taxon>
        <taxon>Candidatus Solibacter</taxon>
    </lineage>
</organism>
<dbReference type="PANTHER" id="PTHR16026">
    <property type="entry name" value="CARTILAGE ACIDIC PROTEIN 1"/>
    <property type="match status" value="1"/>
</dbReference>
<keyword evidence="1 2" id="KW-0732">Signal</keyword>
<evidence type="ECO:0000256" key="2">
    <source>
        <dbReference type="SAM" id="SignalP"/>
    </source>
</evidence>
<dbReference type="InterPro" id="IPR013517">
    <property type="entry name" value="FG-GAP"/>
</dbReference>
<dbReference type="OrthoDB" id="100785at2"/>
<sequence length="554" mass="59776" precursor="true">MRFCKGAIAGVSLTAAILAGFAAALPAGVEFTDVTAQAGIRFTHNSGRAGRKYLPETLGSGCAFFDVDGDGWPDILMVNSKDWTPRGRKSLAALYRNNHNGTFTDITAGSGLDIEMYGLGVAIADYDNDGREDVYITALDGDHLFHNEGNGKFRDVTKSAGIQNANFGTSAAWLDYDRDGKLDLFVANYVQWTPKNDLFCSLDGAAKSYCTPESYKGTRSRLFHNLGGGRFEDVGEKAGIGDPTSKSLGVTVLDYNADGWPDLFVANDTQPNKLYRNNKNGTFTEEGMTAGVAYGEDGVARGAMGADSADYDRSGRPHLLVGNFSNQMLGLYHNEGNGLFVDEAPSSAVGRSSLLSLAFGVFFFDYDLDGYPDIFAVNGHIEEEIGKVQPKVSYREAPLLFRNLGNHKFENVTGGMGAAFNRQIVGRGAAYADFDHDGDLDLLISTNHGPAYLFRNDGGNRNHWLSVRLSGTKSNRDGIGAVVRLESATGKQWSMVRSGSSYCSQSDLALTFGLGKDSAATLVVEWPSGVRQQLGKVAADQFLTIDEDRGITKR</sequence>
<dbReference type="HOGENOM" id="CLU_017657_0_0_0"/>
<dbReference type="AlphaFoldDB" id="Q021D1"/>
<dbReference type="InterPro" id="IPR028994">
    <property type="entry name" value="Integrin_alpha_N"/>
</dbReference>
<proteinExistence type="predicted"/>
<dbReference type="PANTHER" id="PTHR16026:SF0">
    <property type="entry name" value="CARTILAGE ACIDIC PROTEIN 1"/>
    <property type="match status" value="1"/>
</dbReference>
<gene>
    <name evidence="4" type="ordered locus">Acid_3485</name>
</gene>
<feature type="chain" id="PRO_5004163729" evidence="2">
    <location>
        <begin position="25"/>
        <end position="554"/>
    </location>
</feature>
<evidence type="ECO:0000256" key="1">
    <source>
        <dbReference type="ARBA" id="ARBA00022729"/>
    </source>
</evidence>
<evidence type="ECO:0000313" key="4">
    <source>
        <dbReference type="EMBL" id="ABJ84458.1"/>
    </source>
</evidence>
<dbReference type="Pfam" id="PF07593">
    <property type="entry name" value="UnbV_ASPIC"/>
    <property type="match status" value="1"/>
</dbReference>
<feature type="domain" description="ASPIC/UnbV" evidence="3">
    <location>
        <begin position="478"/>
        <end position="544"/>
    </location>
</feature>
<dbReference type="InterPro" id="IPR011519">
    <property type="entry name" value="UnbV_ASPIC"/>
</dbReference>
<dbReference type="Gene3D" id="2.130.10.130">
    <property type="entry name" value="Integrin alpha, N-terminal"/>
    <property type="match status" value="2"/>
</dbReference>
<protein>
    <submittedName>
        <fullName evidence="4">ASPIC/UnbV domain protein</fullName>
    </submittedName>
</protein>
<evidence type="ECO:0000259" key="3">
    <source>
        <dbReference type="Pfam" id="PF07593"/>
    </source>
</evidence>
<dbReference type="EMBL" id="CP000473">
    <property type="protein sequence ID" value="ABJ84458.1"/>
    <property type="molecule type" value="Genomic_DNA"/>
</dbReference>
<dbReference type="InParanoid" id="Q021D1"/>
<dbReference type="KEGG" id="sus:Acid_3485"/>
<dbReference type="SUPFAM" id="SSF69318">
    <property type="entry name" value="Integrin alpha N-terminal domain"/>
    <property type="match status" value="1"/>
</dbReference>